<keyword evidence="1" id="KW-0436">Ligase</keyword>
<keyword evidence="2" id="KW-1185">Reference proteome</keyword>
<dbReference type="SUPFAM" id="SSF55144">
    <property type="entry name" value="LigT-like"/>
    <property type="match status" value="1"/>
</dbReference>
<dbReference type="RefSeq" id="WP_263038042.1">
    <property type="nucleotide sequence ID" value="NZ_JAOTPL010000010.1"/>
</dbReference>
<evidence type="ECO:0000313" key="2">
    <source>
        <dbReference type="Proteomes" id="UP001209317"/>
    </source>
</evidence>
<dbReference type="Gene3D" id="3.90.1140.10">
    <property type="entry name" value="Cyclic phosphodiesterase"/>
    <property type="match status" value="1"/>
</dbReference>
<dbReference type="EMBL" id="JAOTPL010000010">
    <property type="protein sequence ID" value="MCU7694557.1"/>
    <property type="molecule type" value="Genomic_DNA"/>
</dbReference>
<dbReference type="PANTHER" id="PTHR40037">
    <property type="entry name" value="PHOSPHOESTERASE YJCG-RELATED"/>
    <property type="match status" value="1"/>
</dbReference>
<protein>
    <submittedName>
        <fullName evidence="1">2'-5' RNA ligase family protein</fullName>
    </submittedName>
</protein>
<organism evidence="1 2">
    <name type="scientific">Haoranjiania flava</name>
    <dbReference type="NCBI Taxonomy" id="1856322"/>
    <lineage>
        <taxon>Bacteria</taxon>
        <taxon>Pseudomonadati</taxon>
        <taxon>Bacteroidota</taxon>
        <taxon>Chitinophagia</taxon>
        <taxon>Chitinophagales</taxon>
        <taxon>Chitinophagaceae</taxon>
        <taxon>Haoranjiania</taxon>
    </lineage>
</organism>
<proteinExistence type="predicted"/>
<dbReference type="Pfam" id="PF13563">
    <property type="entry name" value="2_5_RNA_ligase2"/>
    <property type="match status" value="1"/>
</dbReference>
<dbReference type="InterPro" id="IPR009097">
    <property type="entry name" value="Cyclic_Pdiesterase"/>
</dbReference>
<reference evidence="1" key="1">
    <citation type="submission" date="2022-10" db="EMBL/GenBank/DDBJ databases">
        <authorList>
            <person name="Kim H.S."/>
            <person name="Kim J.-S."/>
            <person name="Suh M.K."/>
            <person name="Eom M.K."/>
            <person name="Lee J.-S."/>
        </authorList>
    </citation>
    <scope>NUCLEOTIDE SEQUENCE</scope>
    <source>
        <strain evidence="1">LIP-5</strain>
    </source>
</reference>
<evidence type="ECO:0000313" key="1">
    <source>
        <dbReference type="EMBL" id="MCU7694557.1"/>
    </source>
</evidence>
<dbReference type="Proteomes" id="UP001209317">
    <property type="component" value="Unassembled WGS sequence"/>
</dbReference>
<dbReference type="InterPro" id="IPR050580">
    <property type="entry name" value="2H_phosphoesterase_YjcG-like"/>
</dbReference>
<gene>
    <name evidence="1" type="ORF">OD355_08520</name>
</gene>
<dbReference type="PANTHER" id="PTHR40037:SF1">
    <property type="entry name" value="PHOSPHOESTERASE SAOUHSC_00951-RELATED"/>
    <property type="match status" value="1"/>
</dbReference>
<comment type="caution">
    <text evidence="1">The sequence shown here is derived from an EMBL/GenBank/DDBJ whole genome shotgun (WGS) entry which is preliminary data.</text>
</comment>
<dbReference type="AlphaFoldDB" id="A0AAE3LK81"/>
<name>A0AAE3LK81_9BACT</name>
<accession>A0AAE3LK81</accession>
<dbReference type="GO" id="GO:0016874">
    <property type="term" value="F:ligase activity"/>
    <property type="evidence" value="ECO:0007669"/>
    <property type="project" value="UniProtKB-KW"/>
</dbReference>
<sequence>MNLYFIAVEPPREISDKIRAVSKDFADRFESVKAYKNFPHITIIPVFKLPEEKEELLLNNFSSIKLETPAFELQLNGFQAFQNKKNPVIYIHPENKEQLKQLFSELSVFFNASSGKSFHPHLTVAYRDLTLQNFELAWSEYEGKPFRESFTVHKTGLYKYINNRWVLQREINLPAETV</sequence>